<dbReference type="Proteomes" id="UP001596045">
    <property type="component" value="Unassembled WGS sequence"/>
</dbReference>
<protein>
    <submittedName>
        <fullName evidence="1">Uncharacterized protein</fullName>
    </submittedName>
</protein>
<proteinExistence type="predicted"/>
<reference evidence="2" key="1">
    <citation type="journal article" date="2019" name="Int. J. Syst. Evol. Microbiol.">
        <title>The Global Catalogue of Microorganisms (GCM) 10K type strain sequencing project: providing services to taxonomists for standard genome sequencing and annotation.</title>
        <authorList>
            <consortium name="The Broad Institute Genomics Platform"/>
            <consortium name="The Broad Institute Genome Sequencing Center for Infectious Disease"/>
            <person name="Wu L."/>
            <person name="Ma J."/>
        </authorList>
    </citation>
    <scope>NUCLEOTIDE SEQUENCE [LARGE SCALE GENOMIC DNA]</scope>
    <source>
        <strain evidence="2">JCM 17066</strain>
    </source>
</reference>
<gene>
    <name evidence="1" type="ORF">ACFPM8_13055</name>
</gene>
<organism evidence="1 2">
    <name type="scientific">Paraherbaspirillum soli</name>
    <dbReference type="NCBI Taxonomy" id="631222"/>
    <lineage>
        <taxon>Bacteria</taxon>
        <taxon>Pseudomonadati</taxon>
        <taxon>Pseudomonadota</taxon>
        <taxon>Betaproteobacteria</taxon>
        <taxon>Burkholderiales</taxon>
        <taxon>Oxalobacteraceae</taxon>
        <taxon>Paraherbaspirillum</taxon>
    </lineage>
</organism>
<name>A0ABW0M9I6_9BURK</name>
<dbReference type="EMBL" id="JBHSMT010000023">
    <property type="protein sequence ID" value="MFC5474884.1"/>
    <property type="molecule type" value="Genomic_DNA"/>
</dbReference>
<dbReference type="RefSeq" id="WP_378997991.1">
    <property type="nucleotide sequence ID" value="NZ_JBHSMT010000023.1"/>
</dbReference>
<accession>A0ABW0M9I6</accession>
<keyword evidence="2" id="KW-1185">Reference proteome</keyword>
<evidence type="ECO:0000313" key="2">
    <source>
        <dbReference type="Proteomes" id="UP001596045"/>
    </source>
</evidence>
<sequence length="109" mass="11767">MPVSARSGGVVVFLALSRAGLESFKFLRREPGFALWVGAGVLEESEIEELWAEGANVSIFAYEISANDAEAVAGAIDTIKEHHPHAVVWIEYVAPDIAFAPDSKTLRPT</sequence>
<evidence type="ECO:0000313" key="1">
    <source>
        <dbReference type="EMBL" id="MFC5474884.1"/>
    </source>
</evidence>
<comment type="caution">
    <text evidence="1">The sequence shown here is derived from an EMBL/GenBank/DDBJ whole genome shotgun (WGS) entry which is preliminary data.</text>
</comment>